<dbReference type="InterPro" id="IPR013702">
    <property type="entry name" value="FIST_domain_N"/>
</dbReference>
<dbReference type="PANTHER" id="PTHR40252">
    <property type="entry name" value="BLR0328 PROTEIN"/>
    <property type="match status" value="1"/>
</dbReference>
<keyword evidence="4" id="KW-1185">Reference proteome</keyword>
<evidence type="ECO:0000313" key="3">
    <source>
        <dbReference type="EMBL" id="MFC7276591.1"/>
    </source>
</evidence>
<evidence type="ECO:0000313" key="4">
    <source>
        <dbReference type="Proteomes" id="UP001596548"/>
    </source>
</evidence>
<sequence>MATMILPRSAQHVSASSAVSHLPDGTEAVAEIAAAIGTGADMYTVFVSAGYDLDAVGAALKQHFGDRVIGCTSSGNIGPNGYDRSGICAAGFTGGGLRIHTTAVGPLDDTATAVEQAGSALAAMRAELGDDGEGFAILLTDGLTRNEDLLAANLMAALGDVPIVGGSAGDDLTFSHTAVLHDGKFLANTATVTLVRADAPFRLLRLQHHDLTDTVLVATEVDAGRRIIRQFNGRPAASAYAEAVGADLAEIGPITFSTHPLLLKAGGSSWIRSIAAVNEDGSLNMLARVDTGDVLRLGRPVGMLDKLAERFDAVGAELGSIRAMLAFDCILRRLEFEERGLADEVGAFLAEHQAIGFSTYGEQFNGMHMNQTLVAVAFG</sequence>
<dbReference type="EMBL" id="JBHTBJ010000015">
    <property type="protein sequence ID" value="MFC7276591.1"/>
    <property type="molecule type" value="Genomic_DNA"/>
</dbReference>
<dbReference type="Pfam" id="PF10442">
    <property type="entry name" value="FIST_C"/>
    <property type="match status" value="1"/>
</dbReference>
<organism evidence="3 4">
    <name type="scientific">Paractinoplanes rhizophilus</name>
    <dbReference type="NCBI Taxonomy" id="1416877"/>
    <lineage>
        <taxon>Bacteria</taxon>
        <taxon>Bacillati</taxon>
        <taxon>Actinomycetota</taxon>
        <taxon>Actinomycetes</taxon>
        <taxon>Micromonosporales</taxon>
        <taxon>Micromonosporaceae</taxon>
        <taxon>Paractinoplanes</taxon>
    </lineage>
</organism>
<dbReference type="Pfam" id="PF08495">
    <property type="entry name" value="FIST"/>
    <property type="match status" value="1"/>
</dbReference>
<dbReference type="SMART" id="SM00897">
    <property type="entry name" value="FIST"/>
    <property type="match status" value="1"/>
</dbReference>
<reference evidence="4" key="1">
    <citation type="journal article" date="2019" name="Int. J. Syst. Evol. Microbiol.">
        <title>The Global Catalogue of Microorganisms (GCM) 10K type strain sequencing project: providing services to taxonomists for standard genome sequencing and annotation.</title>
        <authorList>
            <consortium name="The Broad Institute Genomics Platform"/>
            <consortium name="The Broad Institute Genome Sequencing Center for Infectious Disease"/>
            <person name="Wu L."/>
            <person name="Ma J."/>
        </authorList>
    </citation>
    <scope>NUCLEOTIDE SEQUENCE [LARGE SCALE GENOMIC DNA]</scope>
    <source>
        <strain evidence="4">XZYJT-10</strain>
    </source>
</reference>
<name>A0ABW2HUU5_9ACTN</name>
<feature type="domain" description="FIST" evidence="1">
    <location>
        <begin position="39"/>
        <end position="235"/>
    </location>
</feature>
<evidence type="ECO:0000259" key="1">
    <source>
        <dbReference type="SMART" id="SM00897"/>
    </source>
</evidence>
<evidence type="ECO:0000259" key="2">
    <source>
        <dbReference type="SMART" id="SM01204"/>
    </source>
</evidence>
<dbReference type="RefSeq" id="WP_378971103.1">
    <property type="nucleotide sequence ID" value="NZ_JBHTBJ010000015.1"/>
</dbReference>
<comment type="caution">
    <text evidence="3">The sequence shown here is derived from an EMBL/GenBank/DDBJ whole genome shotgun (WGS) entry which is preliminary data.</text>
</comment>
<dbReference type="Proteomes" id="UP001596548">
    <property type="component" value="Unassembled WGS sequence"/>
</dbReference>
<dbReference type="SMART" id="SM01204">
    <property type="entry name" value="FIST_C"/>
    <property type="match status" value="1"/>
</dbReference>
<protein>
    <submittedName>
        <fullName evidence="3">FIST N-terminal domain-containing protein</fullName>
    </submittedName>
</protein>
<proteinExistence type="predicted"/>
<gene>
    <name evidence="3" type="ORF">ACFQS1_21580</name>
</gene>
<dbReference type="InterPro" id="IPR019494">
    <property type="entry name" value="FIST_C"/>
</dbReference>
<feature type="domain" description="FIST C-domain" evidence="2">
    <location>
        <begin position="236"/>
        <end position="366"/>
    </location>
</feature>
<accession>A0ABW2HUU5</accession>
<dbReference type="PANTHER" id="PTHR40252:SF2">
    <property type="entry name" value="BLR0328 PROTEIN"/>
    <property type="match status" value="1"/>
</dbReference>